<feature type="compositionally biased region" description="Basic and acidic residues" evidence="1">
    <location>
        <begin position="124"/>
        <end position="133"/>
    </location>
</feature>
<evidence type="ECO:0000313" key="2">
    <source>
        <dbReference type="EMBL" id="KCW53212.1"/>
    </source>
</evidence>
<feature type="compositionally biased region" description="Basic residues" evidence="1">
    <location>
        <begin position="74"/>
        <end position="86"/>
    </location>
</feature>
<accession>A0A059AGM2</accession>
<feature type="region of interest" description="Disordered" evidence="1">
    <location>
        <begin position="64"/>
        <end position="133"/>
    </location>
</feature>
<feature type="compositionally biased region" description="Low complexity" evidence="1">
    <location>
        <begin position="64"/>
        <end position="73"/>
    </location>
</feature>
<protein>
    <submittedName>
        <fullName evidence="2">Uncharacterized protein</fullName>
    </submittedName>
</protein>
<gene>
    <name evidence="2" type="ORF">EUGRSUZ_J02481</name>
</gene>
<name>A0A059AGM2_EUCGR</name>
<sequence length="133" mass="15293">MKKKLCQSRTQGAEHNVKTYASLNPRRRHMFFRTQLHGKRKTRSPSLRLAPPLHDTLHLLLLHPSRTGRSGRSSGRRRTTCRHRPCGTRACRGAPARPRLRPPSIPTGTRSKPRLRTAPRSSLTRREMPMRPP</sequence>
<reference evidence="2" key="1">
    <citation type="submission" date="2013-07" db="EMBL/GenBank/DDBJ databases">
        <title>The genome of Eucalyptus grandis.</title>
        <authorList>
            <person name="Schmutz J."/>
            <person name="Hayes R."/>
            <person name="Myburg A."/>
            <person name="Tuskan G."/>
            <person name="Grattapaglia D."/>
            <person name="Rokhsar D.S."/>
        </authorList>
    </citation>
    <scope>NUCLEOTIDE SEQUENCE</scope>
    <source>
        <tissue evidence="2">Leaf extractions</tissue>
    </source>
</reference>
<dbReference type="Gramene" id="KCW53212">
    <property type="protein sequence ID" value="KCW53212"/>
    <property type="gene ID" value="EUGRSUZ_J02481"/>
</dbReference>
<feature type="compositionally biased region" description="Low complexity" evidence="1">
    <location>
        <begin position="87"/>
        <end position="97"/>
    </location>
</feature>
<organism evidence="2">
    <name type="scientific">Eucalyptus grandis</name>
    <name type="common">Flooded gum</name>
    <dbReference type="NCBI Taxonomy" id="71139"/>
    <lineage>
        <taxon>Eukaryota</taxon>
        <taxon>Viridiplantae</taxon>
        <taxon>Streptophyta</taxon>
        <taxon>Embryophyta</taxon>
        <taxon>Tracheophyta</taxon>
        <taxon>Spermatophyta</taxon>
        <taxon>Magnoliopsida</taxon>
        <taxon>eudicotyledons</taxon>
        <taxon>Gunneridae</taxon>
        <taxon>Pentapetalae</taxon>
        <taxon>rosids</taxon>
        <taxon>malvids</taxon>
        <taxon>Myrtales</taxon>
        <taxon>Myrtaceae</taxon>
        <taxon>Myrtoideae</taxon>
        <taxon>Eucalypteae</taxon>
        <taxon>Eucalyptus</taxon>
    </lineage>
</organism>
<dbReference type="AlphaFoldDB" id="A0A059AGM2"/>
<evidence type="ECO:0000256" key="1">
    <source>
        <dbReference type="SAM" id="MobiDB-lite"/>
    </source>
</evidence>
<dbReference type="EMBL" id="KK198762">
    <property type="protein sequence ID" value="KCW53212.1"/>
    <property type="molecule type" value="Genomic_DNA"/>
</dbReference>
<dbReference type="InParanoid" id="A0A059AGM2"/>
<proteinExistence type="predicted"/>